<evidence type="ECO:0000256" key="1">
    <source>
        <dbReference type="ARBA" id="ARBA00022723"/>
    </source>
</evidence>
<accession>A0AAC9LKL9</accession>
<dbReference type="PANTHER" id="PTHR31302:SF31">
    <property type="entry name" value="PHOSPHODIESTERASE YAEI"/>
    <property type="match status" value="1"/>
</dbReference>
<name>A0AAC9LKL9_9FLAO</name>
<keyword evidence="3" id="KW-1133">Transmembrane helix</keyword>
<dbReference type="RefSeq" id="WP_076731951.1">
    <property type="nucleotide sequence ID" value="NZ_CP019352.1"/>
</dbReference>
<protein>
    <submittedName>
        <fullName evidence="5">Phosphoesterase</fullName>
    </submittedName>
</protein>
<dbReference type="InterPro" id="IPR004843">
    <property type="entry name" value="Calcineurin-like_PHP"/>
</dbReference>
<keyword evidence="1" id="KW-0479">Metal-binding</keyword>
<feature type="transmembrane region" description="Helical" evidence="3">
    <location>
        <begin position="30"/>
        <end position="50"/>
    </location>
</feature>
<dbReference type="AlphaFoldDB" id="A0AAC9LKL9"/>
<dbReference type="SUPFAM" id="SSF56300">
    <property type="entry name" value="Metallo-dependent phosphatases"/>
    <property type="match status" value="1"/>
</dbReference>
<dbReference type="Proteomes" id="UP000187506">
    <property type="component" value="Chromosome"/>
</dbReference>
<dbReference type="InterPro" id="IPR029052">
    <property type="entry name" value="Metallo-depent_PP-like"/>
</dbReference>
<keyword evidence="3" id="KW-0472">Membrane</keyword>
<dbReference type="Pfam" id="PF00149">
    <property type="entry name" value="Metallophos"/>
    <property type="match status" value="1"/>
</dbReference>
<keyword evidence="6" id="KW-1185">Reference proteome</keyword>
<evidence type="ECO:0000313" key="5">
    <source>
        <dbReference type="EMBL" id="APX99312.1"/>
    </source>
</evidence>
<dbReference type="KEGG" id="lvn:BWR22_02970"/>
<evidence type="ECO:0000256" key="3">
    <source>
        <dbReference type="SAM" id="Phobius"/>
    </source>
</evidence>
<dbReference type="InterPro" id="IPR051158">
    <property type="entry name" value="Metallophosphoesterase_sf"/>
</dbReference>
<evidence type="ECO:0000256" key="2">
    <source>
        <dbReference type="ARBA" id="ARBA00022801"/>
    </source>
</evidence>
<gene>
    <name evidence="5" type="ORF">BWR22_02970</name>
</gene>
<dbReference type="GO" id="GO:0009245">
    <property type="term" value="P:lipid A biosynthetic process"/>
    <property type="evidence" value="ECO:0007669"/>
    <property type="project" value="TreeGrafter"/>
</dbReference>
<dbReference type="EMBL" id="CP019352">
    <property type="protein sequence ID" value="APX99312.1"/>
    <property type="molecule type" value="Genomic_DNA"/>
</dbReference>
<dbReference type="GO" id="GO:0016020">
    <property type="term" value="C:membrane"/>
    <property type="evidence" value="ECO:0007669"/>
    <property type="project" value="GOC"/>
</dbReference>
<reference evidence="5 6" key="1">
    <citation type="submission" date="2017-01" db="EMBL/GenBank/DDBJ databases">
        <title>Complete genome of Lacinutrix venerupis DOK2-8 isolated from seawater in Dokdo.</title>
        <authorList>
            <person name="Chi W.-J."/>
            <person name="Kim J.H."/>
        </authorList>
    </citation>
    <scope>NUCLEOTIDE SEQUENCE [LARGE SCALE GENOMIC DNA]</scope>
    <source>
        <strain evidence="5 6">DOK2-8</strain>
    </source>
</reference>
<organism evidence="5 6">
    <name type="scientific">Lacinutrix venerupis</name>
    <dbReference type="NCBI Taxonomy" id="1486034"/>
    <lineage>
        <taxon>Bacteria</taxon>
        <taxon>Pseudomonadati</taxon>
        <taxon>Bacteroidota</taxon>
        <taxon>Flavobacteriia</taxon>
        <taxon>Flavobacteriales</taxon>
        <taxon>Flavobacteriaceae</taxon>
        <taxon>Lacinutrix</taxon>
    </lineage>
</organism>
<dbReference type="Gene3D" id="3.60.21.10">
    <property type="match status" value="1"/>
</dbReference>
<evidence type="ECO:0000259" key="4">
    <source>
        <dbReference type="Pfam" id="PF00149"/>
    </source>
</evidence>
<dbReference type="GO" id="GO:0008758">
    <property type="term" value="F:UDP-2,3-diacylglucosamine hydrolase activity"/>
    <property type="evidence" value="ECO:0007669"/>
    <property type="project" value="TreeGrafter"/>
</dbReference>
<sequence>MLRWIILIIIILVIDYYAFQAIRTLTKNYIIYGVYWLASALVIGNFIYYYSNFVRGESFTSGHGYAIAFLFALFVPKLILILFMFGEDIVRGVLSLINKMSKSNPNNVAYSTSRRGFVSKIALGIAAIPLASILYGIYQGKYNYKVIKHVLHFEDLPEAFNGYTITQISDIHSGSLESKEKISYGIDLINEQNSDAILFTGDIVNTKAEEMNKWIDVFGKLKAKDGKYSVLGNHDYGYYAYGGDVDLNAENQRQIEAVHKSIGFDLLLNDNRQIEKNGQKINILGVENWGASRHFPKRGSLKEASKSIGENEFNILMSHDPSHFDFEEMELNKTDLNNHDIVTDETNVVNFNKHIHLTLSGHTHGMQFGIEVPSLGIKWSPVKYRYPKWAGMYEVAGKFLNVNRGFGYLAFPGRIGIWPEITVIELRKGSKTA</sequence>
<proteinExistence type="predicted"/>
<feature type="transmembrane region" description="Helical" evidence="3">
    <location>
        <begin position="62"/>
        <end position="85"/>
    </location>
</feature>
<dbReference type="GO" id="GO:0046872">
    <property type="term" value="F:metal ion binding"/>
    <property type="evidence" value="ECO:0007669"/>
    <property type="project" value="UniProtKB-KW"/>
</dbReference>
<dbReference type="PANTHER" id="PTHR31302">
    <property type="entry name" value="TRANSMEMBRANE PROTEIN WITH METALLOPHOSPHOESTERASE DOMAIN-RELATED"/>
    <property type="match status" value="1"/>
</dbReference>
<keyword evidence="3" id="KW-0812">Transmembrane</keyword>
<evidence type="ECO:0000313" key="6">
    <source>
        <dbReference type="Proteomes" id="UP000187506"/>
    </source>
</evidence>
<keyword evidence="2" id="KW-0378">Hydrolase</keyword>
<feature type="domain" description="Calcineurin-like phosphoesterase" evidence="4">
    <location>
        <begin position="164"/>
        <end position="365"/>
    </location>
</feature>
<feature type="transmembrane region" description="Helical" evidence="3">
    <location>
        <begin position="117"/>
        <end position="138"/>
    </location>
</feature>